<dbReference type="AlphaFoldDB" id="X1JPN3"/>
<name>X1JPN3_9ZZZZ</name>
<proteinExistence type="predicted"/>
<sequence length="133" mass="15657">MQKVNTESTPILDTYFRSEPTKFKKFTFFIVLDKDGYILEYTEKAKKKFGIAIEKGSHINEIDLSVTEEIWENEPKDVEMFWNREDDPNHSIFQSIPFDWGCILCFREVEKPKKLKTGTLFDHSFSCFPGISE</sequence>
<protein>
    <submittedName>
        <fullName evidence="1">Uncharacterized protein</fullName>
    </submittedName>
</protein>
<evidence type="ECO:0000313" key="1">
    <source>
        <dbReference type="EMBL" id="GAH80239.1"/>
    </source>
</evidence>
<dbReference type="EMBL" id="BARU01040680">
    <property type="protein sequence ID" value="GAH80239.1"/>
    <property type="molecule type" value="Genomic_DNA"/>
</dbReference>
<accession>X1JPN3</accession>
<feature type="non-terminal residue" evidence="1">
    <location>
        <position position="133"/>
    </location>
</feature>
<gene>
    <name evidence="1" type="ORF">S03H2_62855</name>
</gene>
<comment type="caution">
    <text evidence="1">The sequence shown here is derived from an EMBL/GenBank/DDBJ whole genome shotgun (WGS) entry which is preliminary data.</text>
</comment>
<reference evidence="1" key="1">
    <citation type="journal article" date="2014" name="Front. Microbiol.">
        <title>High frequency of phylogenetically diverse reductive dehalogenase-homologous genes in deep subseafloor sedimentary metagenomes.</title>
        <authorList>
            <person name="Kawai M."/>
            <person name="Futagami T."/>
            <person name="Toyoda A."/>
            <person name="Takaki Y."/>
            <person name="Nishi S."/>
            <person name="Hori S."/>
            <person name="Arai W."/>
            <person name="Tsubouchi T."/>
            <person name="Morono Y."/>
            <person name="Uchiyama I."/>
            <person name="Ito T."/>
            <person name="Fujiyama A."/>
            <person name="Inagaki F."/>
            <person name="Takami H."/>
        </authorList>
    </citation>
    <scope>NUCLEOTIDE SEQUENCE</scope>
    <source>
        <strain evidence="1">Expedition CK06-06</strain>
    </source>
</reference>
<organism evidence="1">
    <name type="scientific">marine sediment metagenome</name>
    <dbReference type="NCBI Taxonomy" id="412755"/>
    <lineage>
        <taxon>unclassified sequences</taxon>
        <taxon>metagenomes</taxon>
        <taxon>ecological metagenomes</taxon>
    </lineage>
</organism>